<dbReference type="InterPro" id="IPR000873">
    <property type="entry name" value="AMP-dep_synth/lig_dom"/>
</dbReference>
<dbReference type="SUPFAM" id="SSF56801">
    <property type="entry name" value="Acetyl-CoA synthetase-like"/>
    <property type="match status" value="1"/>
</dbReference>
<organism evidence="4">
    <name type="scientific">marine sediment metagenome</name>
    <dbReference type="NCBI Taxonomy" id="412755"/>
    <lineage>
        <taxon>unclassified sequences</taxon>
        <taxon>metagenomes</taxon>
        <taxon>ecological metagenomes</taxon>
    </lineage>
</organism>
<dbReference type="EMBL" id="BARV01005819">
    <property type="protein sequence ID" value="GAI03960.1"/>
    <property type="molecule type" value="Genomic_DNA"/>
</dbReference>
<comment type="similarity">
    <text evidence="1">Belongs to the ATP-dependent AMP-binding enzyme family.</text>
</comment>
<dbReference type="Pfam" id="PF00501">
    <property type="entry name" value="AMP-binding"/>
    <property type="match status" value="1"/>
</dbReference>
<dbReference type="Gene3D" id="3.40.50.980">
    <property type="match status" value="1"/>
</dbReference>
<proteinExistence type="inferred from homology"/>
<dbReference type="GO" id="GO:0031956">
    <property type="term" value="F:medium-chain fatty acid-CoA ligase activity"/>
    <property type="evidence" value="ECO:0007669"/>
    <property type="project" value="TreeGrafter"/>
</dbReference>
<comment type="caution">
    <text evidence="4">The sequence shown here is derived from an EMBL/GenBank/DDBJ whole genome shotgun (WGS) entry which is preliminary data.</text>
</comment>
<evidence type="ECO:0000256" key="2">
    <source>
        <dbReference type="ARBA" id="ARBA00022598"/>
    </source>
</evidence>
<feature type="non-terminal residue" evidence="4">
    <location>
        <position position="113"/>
    </location>
</feature>
<reference evidence="4" key="1">
    <citation type="journal article" date="2014" name="Front. Microbiol.">
        <title>High frequency of phylogenetically diverse reductive dehalogenase-homologous genes in deep subseafloor sedimentary metagenomes.</title>
        <authorList>
            <person name="Kawai M."/>
            <person name="Futagami T."/>
            <person name="Toyoda A."/>
            <person name="Takaki Y."/>
            <person name="Nishi S."/>
            <person name="Hori S."/>
            <person name="Arai W."/>
            <person name="Tsubouchi T."/>
            <person name="Morono Y."/>
            <person name="Uchiyama I."/>
            <person name="Ito T."/>
            <person name="Fujiyama A."/>
            <person name="Inagaki F."/>
            <person name="Takami H."/>
        </authorList>
    </citation>
    <scope>NUCLEOTIDE SEQUENCE</scope>
    <source>
        <strain evidence="4">Expedition CK06-06</strain>
    </source>
</reference>
<dbReference type="PANTHER" id="PTHR43201:SF5">
    <property type="entry name" value="MEDIUM-CHAIN ACYL-COA LIGASE ACSF2, MITOCHONDRIAL"/>
    <property type="match status" value="1"/>
</dbReference>
<accession>X1LNM2</accession>
<dbReference type="PANTHER" id="PTHR43201">
    <property type="entry name" value="ACYL-COA SYNTHETASE"/>
    <property type="match status" value="1"/>
</dbReference>
<dbReference type="GO" id="GO:0006631">
    <property type="term" value="P:fatty acid metabolic process"/>
    <property type="evidence" value="ECO:0007669"/>
    <property type="project" value="TreeGrafter"/>
</dbReference>
<gene>
    <name evidence="4" type="ORF">S06H3_11834</name>
</gene>
<evidence type="ECO:0000313" key="4">
    <source>
        <dbReference type="EMBL" id="GAI03960.1"/>
    </source>
</evidence>
<evidence type="ECO:0000259" key="3">
    <source>
        <dbReference type="Pfam" id="PF00501"/>
    </source>
</evidence>
<sequence>MLYGDWIGRWGRGFSHKEALVDVIQNRRYTYGQLADEVHRMANFLRSGLGIGHGDRVGVLSFNRAEYIKLLFATSRLGAILVPLNFRLAPGEFIYYLEDTSVDVLCLFQEKQM</sequence>
<name>X1LNM2_9ZZZZ</name>
<protein>
    <recommendedName>
        <fullName evidence="3">AMP-dependent synthetase/ligase domain-containing protein</fullName>
    </recommendedName>
</protein>
<evidence type="ECO:0000256" key="1">
    <source>
        <dbReference type="ARBA" id="ARBA00006432"/>
    </source>
</evidence>
<keyword evidence="2" id="KW-0436">Ligase</keyword>
<feature type="domain" description="AMP-dependent synthetase/ligase" evidence="3">
    <location>
        <begin position="10"/>
        <end position="106"/>
    </location>
</feature>
<dbReference type="AlphaFoldDB" id="X1LNM2"/>